<feature type="region of interest" description="Disordered" evidence="1">
    <location>
        <begin position="26"/>
        <end position="76"/>
    </location>
</feature>
<organism evidence="2 3">
    <name type="scientific">Venturia inaequalis</name>
    <name type="common">Apple scab fungus</name>
    <dbReference type="NCBI Taxonomy" id="5025"/>
    <lineage>
        <taxon>Eukaryota</taxon>
        <taxon>Fungi</taxon>
        <taxon>Dikarya</taxon>
        <taxon>Ascomycota</taxon>
        <taxon>Pezizomycotina</taxon>
        <taxon>Dothideomycetes</taxon>
        <taxon>Pleosporomycetidae</taxon>
        <taxon>Venturiales</taxon>
        <taxon>Venturiaceae</taxon>
        <taxon>Venturia</taxon>
    </lineage>
</organism>
<reference evidence="2 3" key="1">
    <citation type="submission" date="2019-07" db="EMBL/GenBank/DDBJ databases">
        <title>Venturia inaequalis Genome Resource.</title>
        <authorList>
            <person name="Lichtner F.J."/>
        </authorList>
    </citation>
    <scope>NUCLEOTIDE SEQUENCE [LARGE SCALE GENOMIC DNA]</scope>
    <source>
        <strain evidence="2 3">DMI_063113</strain>
    </source>
</reference>
<sequence length="335" mass="38607">MPSLIEELEILGRQWALSKAGRQTPLKLKALKPQPPQSSQPPQQAPRSVISSTSSSSTTSSKSQRDLCRPRRRVSRRYWKDDPTNGVLIVYSGESTVEVGQLPKYRGLTAQRRPQETMSRRVEIINAVSSVRENYRQARLLVWEIARREHSIEVLASKGHFRLKGQELELDKELFGGIEEMDRPTVADVRVRELSDDPLKQMREVVTDQKWLEAEAANAKRALSLADRKLRERVIVPLKKSMALREKTSYLVIRADFISLHQEVMQICTTLRGIFDNLKRAYEAASRCKKLLEGVAKRESKIYSILKRYPQADKLLSAKREEVERIKKERIVYPF</sequence>
<comment type="caution">
    <text evidence="2">The sequence shown here is derived from an EMBL/GenBank/DDBJ whole genome shotgun (WGS) entry which is preliminary data.</text>
</comment>
<evidence type="ECO:0000313" key="3">
    <source>
        <dbReference type="Proteomes" id="UP000490939"/>
    </source>
</evidence>
<dbReference type="AlphaFoldDB" id="A0A8H3VEX9"/>
<evidence type="ECO:0000256" key="1">
    <source>
        <dbReference type="SAM" id="MobiDB-lite"/>
    </source>
</evidence>
<accession>A0A8H3VEX9</accession>
<gene>
    <name evidence="2" type="ORF">EG327_004575</name>
</gene>
<dbReference type="EMBL" id="WNWR01000270">
    <property type="protein sequence ID" value="KAE9985818.1"/>
    <property type="molecule type" value="Genomic_DNA"/>
</dbReference>
<keyword evidence="3" id="KW-1185">Reference proteome</keyword>
<dbReference type="Proteomes" id="UP000490939">
    <property type="component" value="Unassembled WGS sequence"/>
</dbReference>
<protein>
    <submittedName>
        <fullName evidence="2">Uncharacterized protein</fullName>
    </submittedName>
</protein>
<feature type="compositionally biased region" description="Low complexity" evidence="1">
    <location>
        <begin position="51"/>
        <end position="62"/>
    </location>
</feature>
<name>A0A8H3VEX9_VENIN</name>
<proteinExistence type="predicted"/>
<evidence type="ECO:0000313" key="2">
    <source>
        <dbReference type="EMBL" id="KAE9985818.1"/>
    </source>
</evidence>